<evidence type="ECO:0000313" key="3">
    <source>
        <dbReference type="EMBL" id="TKC01432.1"/>
    </source>
</evidence>
<dbReference type="Pfam" id="PF05239">
    <property type="entry name" value="PRC"/>
    <property type="match status" value="1"/>
</dbReference>
<evidence type="ECO:0000259" key="2">
    <source>
        <dbReference type="Pfam" id="PF05239"/>
    </source>
</evidence>
<sequence>MENTQTSALESLKSSEYKIDENEANILGWEVKNEASLQIGIVDDLLFDSLTKDIRYLIITLTATNLEAKKVMIPIGIAQLHETEPEVILPNIHIDQFNALPSFDENLPSNDTEQLVRQIIGSPAALRIEETIAELDQQNFYNHHHFNPTSFYQNRNLSSKSFTDRGAQKETIHELIENSKQNDLHAADDHTGENSHHNEGKHIDLKEQKREI</sequence>
<dbReference type="OrthoDB" id="1422173at2"/>
<evidence type="ECO:0000256" key="1">
    <source>
        <dbReference type="SAM" id="MobiDB-lite"/>
    </source>
</evidence>
<evidence type="ECO:0000313" key="4">
    <source>
        <dbReference type="Proteomes" id="UP000310477"/>
    </source>
</evidence>
<dbReference type="InterPro" id="IPR011033">
    <property type="entry name" value="PRC_barrel-like_sf"/>
</dbReference>
<gene>
    <name evidence="3" type="ORF">FA045_09355</name>
</gene>
<proteinExistence type="predicted"/>
<reference evidence="3 4" key="1">
    <citation type="submission" date="2019-04" db="EMBL/GenBank/DDBJ databases">
        <title>Pedobacter sp. AR-2-6 sp. nov., isolated from Arctic soil.</title>
        <authorList>
            <person name="Dahal R.H."/>
            <person name="Kim D.-U."/>
        </authorList>
    </citation>
    <scope>NUCLEOTIDE SEQUENCE [LARGE SCALE GENOMIC DNA]</scope>
    <source>
        <strain evidence="3 4">AR-2-6</strain>
    </source>
</reference>
<dbReference type="AlphaFoldDB" id="A0A4U1C649"/>
<dbReference type="GO" id="GO:0030077">
    <property type="term" value="C:plasma membrane light-harvesting complex"/>
    <property type="evidence" value="ECO:0007669"/>
    <property type="project" value="InterPro"/>
</dbReference>
<dbReference type="GO" id="GO:0019684">
    <property type="term" value="P:photosynthesis, light reaction"/>
    <property type="evidence" value="ECO:0007669"/>
    <property type="project" value="InterPro"/>
</dbReference>
<name>A0A4U1C649_9SPHI</name>
<organism evidence="3 4">
    <name type="scientific">Pedobacter cryotolerans</name>
    <dbReference type="NCBI Taxonomy" id="2571270"/>
    <lineage>
        <taxon>Bacteria</taxon>
        <taxon>Pseudomonadati</taxon>
        <taxon>Bacteroidota</taxon>
        <taxon>Sphingobacteriia</taxon>
        <taxon>Sphingobacteriales</taxon>
        <taxon>Sphingobacteriaceae</taxon>
        <taxon>Pedobacter</taxon>
    </lineage>
</organism>
<feature type="region of interest" description="Disordered" evidence="1">
    <location>
        <begin position="177"/>
        <end position="212"/>
    </location>
</feature>
<accession>A0A4U1C649</accession>
<keyword evidence="4" id="KW-1185">Reference proteome</keyword>
<feature type="domain" description="PRC-barrel" evidence="2">
    <location>
        <begin position="25"/>
        <end position="76"/>
    </location>
</feature>
<protein>
    <submittedName>
        <fullName evidence="3">PRC-barrel domain containing protein</fullName>
    </submittedName>
</protein>
<dbReference type="InterPro" id="IPR014747">
    <property type="entry name" value="Bac_photo_RC_H_C"/>
</dbReference>
<dbReference type="RefSeq" id="WP_136876800.1">
    <property type="nucleotide sequence ID" value="NZ_SWBO01000004.1"/>
</dbReference>
<dbReference type="Gene3D" id="3.90.50.10">
    <property type="entry name" value="Photosynthetic Reaction Center, subunit H, domain 2"/>
    <property type="match status" value="1"/>
</dbReference>
<dbReference type="EMBL" id="SWBO01000004">
    <property type="protein sequence ID" value="TKC01432.1"/>
    <property type="molecule type" value="Genomic_DNA"/>
</dbReference>
<dbReference type="SUPFAM" id="SSF50346">
    <property type="entry name" value="PRC-barrel domain"/>
    <property type="match status" value="1"/>
</dbReference>
<dbReference type="InterPro" id="IPR027275">
    <property type="entry name" value="PRC-brl_dom"/>
</dbReference>
<dbReference type="Proteomes" id="UP000310477">
    <property type="component" value="Unassembled WGS sequence"/>
</dbReference>
<comment type="caution">
    <text evidence="3">The sequence shown here is derived from an EMBL/GenBank/DDBJ whole genome shotgun (WGS) entry which is preliminary data.</text>
</comment>